<feature type="compositionally biased region" description="Polar residues" evidence="1">
    <location>
        <begin position="28"/>
        <end position="37"/>
    </location>
</feature>
<protein>
    <submittedName>
        <fullName evidence="3">Flagellar protein FlhE</fullName>
    </submittedName>
</protein>
<dbReference type="Proteomes" id="UP001210538">
    <property type="component" value="Chromosome"/>
</dbReference>
<evidence type="ECO:0000256" key="2">
    <source>
        <dbReference type="SAM" id="SignalP"/>
    </source>
</evidence>
<dbReference type="InterPro" id="IPR009420">
    <property type="entry name" value="FlhE"/>
</dbReference>
<feature type="chain" id="PRO_5043690855" evidence="2">
    <location>
        <begin position="19"/>
        <end position="136"/>
    </location>
</feature>
<evidence type="ECO:0000313" key="3">
    <source>
        <dbReference type="EMBL" id="WCE11609.1"/>
    </source>
</evidence>
<keyword evidence="3" id="KW-0282">Flagellum</keyword>
<evidence type="ECO:0000256" key="1">
    <source>
        <dbReference type="SAM" id="MobiDB-lite"/>
    </source>
</evidence>
<feature type="region of interest" description="Disordered" evidence="1">
    <location>
        <begin position="28"/>
        <end position="55"/>
    </location>
</feature>
<dbReference type="RefSeq" id="WP_059305664.1">
    <property type="nucleotide sequence ID" value="NZ_CP099309.1"/>
</dbReference>
<evidence type="ECO:0000313" key="4">
    <source>
        <dbReference type="Proteomes" id="UP001210538"/>
    </source>
</evidence>
<keyword evidence="3" id="KW-0969">Cilium</keyword>
<organism evidence="3 4">
    <name type="scientific">Enterobacter ludwigii</name>
    <dbReference type="NCBI Taxonomy" id="299767"/>
    <lineage>
        <taxon>Bacteria</taxon>
        <taxon>Pseudomonadati</taxon>
        <taxon>Pseudomonadota</taxon>
        <taxon>Gammaproteobacteria</taxon>
        <taxon>Enterobacterales</taxon>
        <taxon>Enterobacteriaceae</taxon>
        <taxon>Enterobacter</taxon>
        <taxon>Enterobacter cloacae complex</taxon>
    </lineage>
</organism>
<dbReference type="Pfam" id="PF06366">
    <property type="entry name" value="FlhE"/>
    <property type="match status" value="1"/>
</dbReference>
<gene>
    <name evidence="3" type="ORF">PHA72_16130</name>
</gene>
<sequence>MSKPYLAGLLLISPWALAASGSWSSESFGGTMTRGQQSVKSKPLHSPSPLPPGARATTVHWKIKTDGLTPSGLRIRLCNAARCVRLAGWAGEMPLPAGIAPEGPFRFEYHASEAGTLRSPVTILSNQLTVSYRSSH</sequence>
<keyword evidence="2" id="KW-0732">Signal</keyword>
<accession>A0AAX3L608</accession>
<dbReference type="AlphaFoldDB" id="A0AAX3L608"/>
<feature type="signal peptide" evidence="2">
    <location>
        <begin position="1"/>
        <end position="18"/>
    </location>
</feature>
<name>A0AAX3L608_9ENTR</name>
<keyword evidence="4" id="KW-1185">Reference proteome</keyword>
<dbReference type="EMBL" id="CP116347">
    <property type="protein sequence ID" value="WCE11609.1"/>
    <property type="molecule type" value="Genomic_DNA"/>
</dbReference>
<keyword evidence="3" id="KW-0966">Cell projection</keyword>
<reference evidence="3 4" key="1">
    <citation type="submission" date="2023-01" db="EMBL/GenBank/DDBJ databases">
        <title>Genome sequence resource and annotation of Enterobacter ludwigii, an economically important pathogen of seedling wilt with strawberry.</title>
        <authorList>
            <person name="Xie Y."/>
        </authorList>
    </citation>
    <scope>NUCLEOTIDE SEQUENCE [LARGE SCALE GENOMIC DNA]</scope>
    <source>
        <strain evidence="3 4">CM-TZ4</strain>
    </source>
</reference>
<proteinExistence type="predicted"/>